<evidence type="ECO:0000313" key="4">
    <source>
        <dbReference type="Proteomes" id="UP000017836"/>
    </source>
</evidence>
<evidence type="ECO:0000259" key="2">
    <source>
        <dbReference type="Pfam" id="PF08392"/>
    </source>
</evidence>
<dbReference type="Proteomes" id="UP000017836">
    <property type="component" value="Unassembled WGS sequence"/>
</dbReference>
<reference evidence="4" key="1">
    <citation type="journal article" date="2013" name="Science">
        <title>The Amborella genome and the evolution of flowering plants.</title>
        <authorList>
            <consortium name="Amborella Genome Project"/>
        </authorList>
    </citation>
    <scope>NUCLEOTIDE SEQUENCE [LARGE SCALE GENOMIC DNA]</scope>
</reference>
<keyword evidence="4" id="KW-1185">Reference proteome</keyword>
<keyword evidence="1" id="KW-0012">Acyltransferase</keyword>
<dbReference type="GO" id="GO:0006633">
    <property type="term" value="P:fatty acid biosynthetic process"/>
    <property type="evidence" value="ECO:0007669"/>
    <property type="project" value="InterPro"/>
</dbReference>
<dbReference type="SUPFAM" id="SSF53901">
    <property type="entry name" value="Thiolase-like"/>
    <property type="match status" value="1"/>
</dbReference>
<dbReference type="InterPro" id="IPR016039">
    <property type="entry name" value="Thiolase-like"/>
</dbReference>
<dbReference type="InterPro" id="IPR013601">
    <property type="entry name" value="FAE1_typ3_polyketide_synth"/>
</dbReference>
<dbReference type="OMA" id="ESHHAKY"/>
<evidence type="ECO:0000256" key="1">
    <source>
        <dbReference type="ARBA" id="ARBA00023315"/>
    </source>
</evidence>
<dbReference type="PANTHER" id="PTHR31561">
    <property type="entry name" value="3-KETOACYL-COA SYNTHASE"/>
    <property type="match status" value="1"/>
</dbReference>
<dbReference type="Gene3D" id="3.40.47.10">
    <property type="match status" value="1"/>
</dbReference>
<organism evidence="3 4">
    <name type="scientific">Amborella trichopoda</name>
    <dbReference type="NCBI Taxonomy" id="13333"/>
    <lineage>
        <taxon>Eukaryota</taxon>
        <taxon>Viridiplantae</taxon>
        <taxon>Streptophyta</taxon>
        <taxon>Embryophyta</taxon>
        <taxon>Tracheophyta</taxon>
        <taxon>Spermatophyta</taxon>
        <taxon>Magnoliopsida</taxon>
        <taxon>Amborellales</taxon>
        <taxon>Amborellaceae</taxon>
        <taxon>Amborella</taxon>
    </lineage>
</organism>
<dbReference type="AlphaFoldDB" id="W1NKM1"/>
<accession>W1NKM1</accession>
<feature type="domain" description="FAE" evidence="2">
    <location>
        <begin position="1"/>
        <end position="94"/>
    </location>
</feature>
<dbReference type="EMBL" id="KI397331">
    <property type="protein sequence ID" value="ERM96063.1"/>
    <property type="molecule type" value="Genomic_DNA"/>
</dbReference>
<dbReference type="InterPro" id="IPR012392">
    <property type="entry name" value="3-ktacl-CoA_syn"/>
</dbReference>
<keyword evidence="1" id="KW-0808">Transferase</keyword>
<sequence length="128" mass="14251">MGDATLLLSNRGSESHHAKYRLVHVVRTHRGADDRAYRCVFQEEDTQGMVGISVSKDLMVMAGEALKSNIMTMGPIVLPVSEQLLFLLSLIAQKILNLKLKPYIPDFKNAFEHFCIHAGGKAVIDELE</sequence>
<dbReference type="STRING" id="13333.W1NKM1"/>
<dbReference type="Gramene" id="ERM96063">
    <property type="protein sequence ID" value="ERM96063"/>
    <property type="gene ID" value="AMTR_s00129p00102640"/>
</dbReference>
<dbReference type="GO" id="GO:0016020">
    <property type="term" value="C:membrane"/>
    <property type="evidence" value="ECO:0007669"/>
    <property type="project" value="InterPro"/>
</dbReference>
<protein>
    <recommendedName>
        <fullName evidence="2">FAE domain-containing protein</fullName>
    </recommendedName>
</protein>
<name>W1NKM1_AMBTC</name>
<evidence type="ECO:0000313" key="3">
    <source>
        <dbReference type="EMBL" id="ERM96063.1"/>
    </source>
</evidence>
<gene>
    <name evidence="3" type="ORF">AMTR_s00129p00102640</name>
</gene>
<dbReference type="HOGENOM" id="CLU_1962560_0_0_1"/>
<dbReference type="Pfam" id="PF08392">
    <property type="entry name" value="FAE1_CUT1_RppA"/>
    <property type="match status" value="1"/>
</dbReference>
<dbReference type="GO" id="GO:0016747">
    <property type="term" value="F:acyltransferase activity, transferring groups other than amino-acyl groups"/>
    <property type="evidence" value="ECO:0007669"/>
    <property type="project" value="InterPro"/>
</dbReference>
<dbReference type="eggNOG" id="ENOG502QPKZ">
    <property type="taxonomic scope" value="Eukaryota"/>
</dbReference>
<proteinExistence type="predicted"/>